<keyword evidence="1" id="KW-1185">Reference proteome</keyword>
<reference evidence="2" key="1">
    <citation type="submission" date="2022-11" db="UniProtKB">
        <authorList>
            <consortium name="WormBaseParasite"/>
        </authorList>
    </citation>
    <scope>IDENTIFICATION</scope>
</reference>
<accession>A0A914PL17</accession>
<sequence>MIQEKVSKPIVFKNGVAWVQYEFLSQTSTQELINSNDKRVNFSVKITYVVFKNEADFQNALKNAEQKRA</sequence>
<dbReference type="AlphaFoldDB" id="A0A914PL17"/>
<protein>
    <submittedName>
        <fullName evidence="2">Uncharacterized protein</fullName>
    </submittedName>
</protein>
<proteinExistence type="predicted"/>
<dbReference type="Proteomes" id="UP000887578">
    <property type="component" value="Unplaced"/>
</dbReference>
<dbReference type="WBParaSite" id="PDA_v2.g16519.t1">
    <property type="protein sequence ID" value="PDA_v2.g16519.t1"/>
    <property type="gene ID" value="PDA_v2.g16519"/>
</dbReference>
<evidence type="ECO:0000313" key="2">
    <source>
        <dbReference type="WBParaSite" id="PDA_v2.g16519.t1"/>
    </source>
</evidence>
<evidence type="ECO:0000313" key="1">
    <source>
        <dbReference type="Proteomes" id="UP000887578"/>
    </source>
</evidence>
<name>A0A914PL17_9BILA</name>
<organism evidence="1 2">
    <name type="scientific">Panagrolaimus davidi</name>
    <dbReference type="NCBI Taxonomy" id="227884"/>
    <lineage>
        <taxon>Eukaryota</taxon>
        <taxon>Metazoa</taxon>
        <taxon>Ecdysozoa</taxon>
        <taxon>Nematoda</taxon>
        <taxon>Chromadorea</taxon>
        <taxon>Rhabditida</taxon>
        <taxon>Tylenchina</taxon>
        <taxon>Panagrolaimomorpha</taxon>
        <taxon>Panagrolaimoidea</taxon>
        <taxon>Panagrolaimidae</taxon>
        <taxon>Panagrolaimus</taxon>
    </lineage>
</organism>